<dbReference type="RefSeq" id="WP_149108573.1">
    <property type="nucleotide sequence ID" value="NZ_CP042425.1"/>
</dbReference>
<dbReference type="EMBL" id="CP042425">
    <property type="protein sequence ID" value="QEL13617.1"/>
    <property type="molecule type" value="Genomic_DNA"/>
</dbReference>
<dbReference type="PANTHER" id="PTHR30572:SF15">
    <property type="entry name" value="ABC TRANSPORTER PERMEASE"/>
    <property type="match status" value="1"/>
</dbReference>
<sequence>MLFLPRLAYRLLKLLVTSLATMFVLGLSLLPLSVLLLAVPAFLSQESVLEDTTAAHGSRLWRTLKRVFALGTGVIVLLAVLAVSVELVTRLPLPEKGSFGVVARTMTPAPGDFLGKTEREREENLSKMPPDVQKFMRTPLHTKLPPAMIEHWPFVILAVYAFDLLILVFIGKVPLAYNLRNVRVRWKTNLMTAFAFTAVIGLLTFLLAFVNGMNNLTENSGVPGNVFALSDGSTDEIFSNLGYGDIDNVERVVVELDEKDRVLKTPVRVKTVERDGKPLSLASKETYYAINMPVPHSNPPRRRFVQLRSLGDSQVAAEVHNVQLLPGGKWFRSSGVNDKSQIECVLGEGVAGVLAEDRPDKRPLVPGDVFTLGEVEWVVTGIMKAEGTTFGSEIWVQRFSRIYEPFGKRTFTTLVLRTDADTREASRAMAYHLSKRYTQQKLKAFSEPDYYAELTKTNNFFLVAVVVVAVVMAIGGVFGMMTTMFASIAQRIRDIGVLRLLGFKRWQVMVSFMLESLTIAVIGGAMGCLLAWAIADGRASTSTLSSGSGAPGGKSIALTINVDAQVMAMGMLFTLVMGRLGGLVPALSAMRLKILDSLR</sequence>
<dbReference type="Pfam" id="PF02687">
    <property type="entry name" value="FtsX"/>
    <property type="match status" value="1"/>
</dbReference>
<keyword evidence="2" id="KW-1003">Cell membrane</keyword>
<evidence type="ECO:0000256" key="6">
    <source>
        <dbReference type="SAM" id="Phobius"/>
    </source>
</evidence>
<dbReference type="InterPro" id="IPR003838">
    <property type="entry name" value="ABC3_permease_C"/>
</dbReference>
<feature type="transmembrane region" description="Helical" evidence="6">
    <location>
        <begin position="460"/>
        <end position="489"/>
    </location>
</feature>
<feature type="transmembrane region" description="Helical" evidence="6">
    <location>
        <begin position="151"/>
        <end position="170"/>
    </location>
</feature>
<dbReference type="KEGG" id="lrs:PX52LOC_00475"/>
<feature type="domain" description="MacB-like periplasmic core" evidence="8">
    <location>
        <begin position="191"/>
        <end position="428"/>
    </location>
</feature>
<dbReference type="InterPro" id="IPR025857">
    <property type="entry name" value="MacB_PCD"/>
</dbReference>
<evidence type="ECO:0000256" key="1">
    <source>
        <dbReference type="ARBA" id="ARBA00004651"/>
    </source>
</evidence>
<evidence type="ECO:0000256" key="5">
    <source>
        <dbReference type="ARBA" id="ARBA00023136"/>
    </source>
</evidence>
<dbReference type="InterPro" id="IPR050250">
    <property type="entry name" value="Macrolide_Exporter_MacB"/>
</dbReference>
<protein>
    <submittedName>
        <fullName evidence="9">ABC transporter permease</fullName>
    </submittedName>
</protein>
<feature type="domain" description="ABC3 transporter permease C-terminal" evidence="7">
    <location>
        <begin position="467"/>
        <end position="593"/>
    </location>
</feature>
<dbReference type="GO" id="GO:0005886">
    <property type="term" value="C:plasma membrane"/>
    <property type="evidence" value="ECO:0007669"/>
    <property type="project" value="UniProtKB-SubCell"/>
</dbReference>
<feature type="transmembrane region" description="Helical" evidence="6">
    <location>
        <begin position="190"/>
        <end position="210"/>
    </location>
</feature>
<accession>A0A5C1A5M0</accession>
<proteinExistence type="predicted"/>
<dbReference type="Pfam" id="PF12704">
    <property type="entry name" value="MacB_PCD"/>
    <property type="match status" value="1"/>
</dbReference>
<keyword evidence="10" id="KW-1185">Reference proteome</keyword>
<feature type="transmembrane region" description="Helical" evidence="6">
    <location>
        <begin position="566"/>
        <end position="589"/>
    </location>
</feature>
<keyword evidence="4 6" id="KW-1133">Transmembrane helix</keyword>
<gene>
    <name evidence="9" type="ORF">PX52LOC_00475</name>
</gene>
<feature type="transmembrane region" description="Helical" evidence="6">
    <location>
        <begin position="20"/>
        <end position="43"/>
    </location>
</feature>
<reference evidence="10" key="1">
    <citation type="submission" date="2019-08" db="EMBL/GenBank/DDBJ databases">
        <title>Limnoglobus roseus gen. nov., sp. nov., a novel freshwater planctomycete with a giant genome from the family Gemmataceae.</title>
        <authorList>
            <person name="Kulichevskaya I.S."/>
            <person name="Naumoff D.G."/>
            <person name="Miroshnikov K."/>
            <person name="Ivanova A."/>
            <person name="Philippov D.A."/>
            <person name="Hakobyan A."/>
            <person name="Rijpstra I.C."/>
            <person name="Sinninghe Damste J.S."/>
            <person name="Liesack W."/>
            <person name="Dedysh S.N."/>
        </authorList>
    </citation>
    <scope>NUCLEOTIDE SEQUENCE [LARGE SCALE GENOMIC DNA]</scope>
    <source>
        <strain evidence="10">PX52</strain>
    </source>
</reference>
<organism evidence="9 10">
    <name type="scientific">Limnoglobus roseus</name>
    <dbReference type="NCBI Taxonomy" id="2598579"/>
    <lineage>
        <taxon>Bacteria</taxon>
        <taxon>Pseudomonadati</taxon>
        <taxon>Planctomycetota</taxon>
        <taxon>Planctomycetia</taxon>
        <taxon>Gemmatales</taxon>
        <taxon>Gemmataceae</taxon>
        <taxon>Limnoglobus</taxon>
    </lineage>
</organism>
<name>A0A5C1A5M0_9BACT</name>
<evidence type="ECO:0000313" key="9">
    <source>
        <dbReference type="EMBL" id="QEL13617.1"/>
    </source>
</evidence>
<feature type="transmembrane region" description="Helical" evidence="6">
    <location>
        <begin position="64"/>
        <end position="85"/>
    </location>
</feature>
<comment type="subcellular location">
    <subcellularLocation>
        <location evidence="1">Cell membrane</location>
        <topology evidence="1">Multi-pass membrane protein</topology>
    </subcellularLocation>
</comment>
<dbReference type="AlphaFoldDB" id="A0A5C1A5M0"/>
<dbReference type="Proteomes" id="UP000324974">
    <property type="component" value="Chromosome"/>
</dbReference>
<evidence type="ECO:0000259" key="7">
    <source>
        <dbReference type="Pfam" id="PF02687"/>
    </source>
</evidence>
<evidence type="ECO:0000256" key="2">
    <source>
        <dbReference type="ARBA" id="ARBA00022475"/>
    </source>
</evidence>
<keyword evidence="5 6" id="KW-0472">Membrane</keyword>
<dbReference type="PANTHER" id="PTHR30572">
    <property type="entry name" value="MEMBRANE COMPONENT OF TRANSPORTER-RELATED"/>
    <property type="match status" value="1"/>
</dbReference>
<evidence type="ECO:0000313" key="10">
    <source>
        <dbReference type="Proteomes" id="UP000324974"/>
    </source>
</evidence>
<evidence type="ECO:0000256" key="4">
    <source>
        <dbReference type="ARBA" id="ARBA00022989"/>
    </source>
</evidence>
<dbReference type="GO" id="GO:0022857">
    <property type="term" value="F:transmembrane transporter activity"/>
    <property type="evidence" value="ECO:0007669"/>
    <property type="project" value="TreeGrafter"/>
</dbReference>
<dbReference type="OrthoDB" id="241967at2"/>
<evidence type="ECO:0000259" key="8">
    <source>
        <dbReference type="Pfam" id="PF12704"/>
    </source>
</evidence>
<feature type="transmembrane region" description="Helical" evidence="6">
    <location>
        <begin position="510"/>
        <end position="535"/>
    </location>
</feature>
<evidence type="ECO:0000256" key="3">
    <source>
        <dbReference type="ARBA" id="ARBA00022692"/>
    </source>
</evidence>
<keyword evidence="3 6" id="KW-0812">Transmembrane</keyword>